<keyword evidence="2" id="KW-1185">Reference proteome</keyword>
<comment type="caution">
    <text evidence="1">The sequence shown here is derived from an EMBL/GenBank/DDBJ whole genome shotgun (WGS) entry which is preliminary data.</text>
</comment>
<proteinExistence type="predicted"/>
<dbReference type="GO" id="GO:0044782">
    <property type="term" value="P:cilium organization"/>
    <property type="evidence" value="ECO:0007669"/>
    <property type="project" value="TreeGrafter"/>
</dbReference>
<dbReference type="AlphaFoldDB" id="A0A9P0MJ56"/>
<sequence>MDPWLMCQTDLTISGTIITKFEDNFVPPFTKLPDSEEYLANLEAKLRKLQLNPNILSQLAAKKEACMQQLLKTSTELDDEILTLEEPIENLQILRTVTPQQALTQGELVELIKYDQLKYEDCGDKLDESSFASR</sequence>
<reference evidence="1" key="1">
    <citation type="submission" date="2022-03" db="EMBL/GenBank/DDBJ databases">
        <authorList>
            <person name="Sayadi A."/>
        </authorList>
    </citation>
    <scope>NUCLEOTIDE SEQUENCE</scope>
</reference>
<dbReference type="Pfam" id="PF14989">
    <property type="entry name" value="CCDC32"/>
    <property type="match status" value="1"/>
</dbReference>
<dbReference type="InterPro" id="IPR028039">
    <property type="entry name" value="CCDC32"/>
</dbReference>
<dbReference type="PANTHER" id="PTHR31800">
    <property type="entry name" value="COILED-COIL DOMAIN-CONTAINING PROTEIN 32"/>
    <property type="match status" value="1"/>
</dbReference>
<accession>A0A9P0MJ56</accession>
<dbReference type="PANTHER" id="PTHR31800:SF1">
    <property type="entry name" value="COILED-COIL DOMAIN-CONTAINING PROTEIN 32"/>
    <property type="match status" value="1"/>
</dbReference>
<protein>
    <submittedName>
        <fullName evidence="1">Uncharacterized protein</fullName>
    </submittedName>
</protein>
<dbReference type="OrthoDB" id="5982503at2759"/>
<dbReference type="Proteomes" id="UP001152888">
    <property type="component" value="Unassembled WGS sequence"/>
</dbReference>
<dbReference type="EMBL" id="CAKOFQ010008337">
    <property type="protein sequence ID" value="CAH2013512.1"/>
    <property type="molecule type" value="Genomic_DNA"/>
</dbReference>
<evidence type="ECO:0000313" key="1">
    <source>
        <dbReference type="EMBL" id="CAH2013512.1"/>
    </source>
</evidence>
<gene>
    <name evidence="1" type="ORF">ACAOBT_LOCUS33514</name>
</gene>
<evidence type="ECO:0000313" key="2">
    <source>
        <dbReference type="Proteomes" id="UP001152888"/>
    </source>
</evidence>
<organism evidence="1 2">
    <name type="scientific">Acanthoscelides obtectus</name>
    <name type="common">Bean weevil</name>
    <name type="synonym">Bruchus obtectus</name>
    <dbReference type="NCBI Taxonomy" id="200917"/>
    <lineage>
        <taxon>Eukaryota</taxon>
        <taxon>Metazoa</taxon>
        <taxon>Ecdysozoa</taxon>
        <taxon>Arthropoda</taxon>
        <taxon>Hexapoda</taxon>
        <taxon>Insecta</taxon>
        <taxon>Pterygota</taxon>
        <taxon>Neoptera</taxon>
        <taxon>Endopterygota</taxon>
        <taxon>Coleoptera</taxon>
        <taxon>Polyphaga</taxon>
        <taxon>Cucujiformia</taxon>
        <taxon>Chrysomeloidea</taxon>
        <taxon>Chrysomelidae</taxon>
        <taxon>Bruchinae</taxon>
        <taxon>Bruchini</taxon>
        <taxon>Acanthoscelides</taxon>
    </lineage>
</organism>
<name>A0A9P0MJ56_ACAOB</name>